<dbReference type="Pfam" id="PF03466">
    <property type="entry name" value="LysR_substrate"/>
    <property type="match status" value="1"/>
</dbReference>
<organism evidence="2 3">
    <name type="scientific">Klebsiella pneumoniae</name>
    <dbReference type="NCBI Taxonomy" id="573"/>
    <lineage>
        <taxon>Bacteria</taxon>
        <taxon>Pseudomonadati</taxon>
        <taxon>Pseudomonadota</taxon>
        <taxon>Gammaproteobacteria</taxon>
        <taxon>Enterobacterales</taxon>
        <taxon>Enterobacteriaceae</taxon>
        <taxon>Klebsiella/Raoultella group</taxon>
        <taxon>Klebsiella</taxon>
        <taxon>Klebsiella pneumoniae complex</taxon>
    </lineage>
</organism>
<proteinExistence type="predicted"/>
<evidence type="ECO:0000259" key="1">
    <source>
        <dbReference type="Pfam" id="PF03466"/>
    </source>
</evidence>
<evidence type="ECO:0000313" key="3">
    <source>
        <dbReference type="Proteomes" id="UP000254938"/>
    </source>
</evidence>
<name>A0A377TTD3_KLEPN</name>
<gene>
    <name evidence="2" type="ORF">NCTC9140_03869</name>
</gene>
<accession>A0A377TTD3</accession>
<dbReference type="AlphaFoldDB" id="A0A377TTD3"/>
<dbReference type="Proteomes" id="UP000254938">
    <property type="component" value="Unassembled WGS sequence"/>
</dbReference>
<sequence>MWMAKKNHPPASGTVGFADSYMEAKAARLDLGLAYVPEELITDDLAQGTLIRVLQRYSQRLEGSFLYYPHRNVSPALRAVIDTLRM</sequence>
<dbReference type="SUPFAM" id="SSF53850">
    <property type="entry name" value="Periplasmic binding protein-like II"/>
    <property type="match status" value="1"/>
</dbReference>
<feature type="domain" description="LysR substrate-binding" evidence="1">
    <location>
        <begin position="7"/>
        <end position="85"/>
    </location>
</feature>
<dbReference type="Gene3D" id="3.40.190.290">
    <property type="match status" value="1"/>
</dbReference>
<reference evidence="2 3" key="1">
    <citation type="submission" date="2018-06" db="EMBL/GenBank/DDBJ databases">
        <authorList>
            <consortium name="Pathogen Informatics"/>
            <person name="Doyle S."/>
        </authorList>
    </citation>
    <scope>NUCLEOTIDE SEQUENCE [LARGE SCALE GENOMIC DNA]</scope>
    <source>
        <strain evidence="2 3">NCTC9140</strain>
    </source>
</reference>
<dbReference type="EMBL" id="UGKQ01000007">
    <property type="protein sequence ID" value="STS82121.1"/>
    <property type="molecule type" value="Genomic_DNA"/>
</dbReference>
<evidence type="ECO:0000313" key="2">
    <source>
        <dbReference type="EMBL" id="STS82121.1"/>
    </source>
</evidence>
<protein>
    <submittedName>
        <fullName evidence="2">LysR family transcriptional regulator</fullName>
    </submittedName>
</protein>
<dbReference type="InterPro" id="IPR005119">
    <property type="entry name" value="LysR_subst-bd"/>
</dbReference>